<dbReference type="AlphaFoldDB" id="A0A9D4CJA3"/>
<reference evidence="1" key="2">
    <citation type="submission" date="2020-11" db="EMBL/GenBank/DDBJ databases">
        <authorList>
            <person name="McCartney M.A."/>
            <person name="Auch B."/>
            <person name="Kono T."/>
            <person name="Mallez S."/>
            <person name="Becker A."/>
            <person name="Gohl D.M."/>
            <person name="Silverstein K.A.T."/>
            <person name="Koren S."/>
            <person name="Bechman K.B."/>
            <person name="Herman A."/>
            <person name="Abrahante J.E."/>
            <person name="Garbe J."/>
        </authorList>
    </citation>
    <scope>NUCLEOTIDE SEQUENCE</scope>
    <source>
        <strain evidence="1">Duluth1</strain>
        <tissue evidence="1">Whole animal</tissue>
    </source>
</reference>
<gene>
    <name evidence="1" type="ORF">DPMN_051518</name>
</gene>
<reference evidence="1" key="1">
    <citation type="journal article" date="2019" name="bioRxiv">
        <title>The Genome of the Zebra Mussel, Dreissena polymorpha: A Resource for Invasive Species Research.</title>
        <authorList>
            <person name="McCartney M.A."/>
            <person name="Auch B."/>
            <person name="Kono T."/>
            <person name="Mallez S."/>
            <person name="Zhang Y."/>
            <person name="Obille A."/>
            <person name="Becker A."/>
            <person name="Abrahante J.E."/>
            <person name="Garbe J."/>
            <person name="Badalamenti J.P."/>
            <person name="Herman A."/>
            <person name="Mangelson H."/>
            <person name="Liachko I."/>
            <person name="Sullivan S."/>
            <person name="Sone E.D."/>
            <person name="Koren S."/>
            <person name="Silverstein K.A.T."/>
            <person name="Beckman K.B."/>
            <person name="Gohl D.M."/>
        </authorList>
    </citation>
    <scope>NUCLEOTIDE SEQUENCE</scope>
    <source>
        <strain evidence="1">Duluth1</strain>
        <tissue evidence="1">Whole animal</tissue>
    </source>
</reference>
<keyword evidence="2" id="KW-1185">Reference proteome</keyword>
<name>A0A9D4CJA3_DREPO</name>
<sequence>MVDELRSTITVDYKLEGLGTVLSVAAYSQENWAAVERIFESHSQESFAQNLFRQLQGVQDKSRTPYLIKAVGTSGLKVATEIAEDKRKDHMKQLAVATLKMGTWEDI</sequence>
<evidence type="ECO:0000313" key="1">
    <source>
        <dbReference type="EMBL" id="KAH3725669.1"/>
    </source>
</evidence>
<proteinExistence type="predicted"/>
<comment type="caution">
    <text evidence="1">The sequence shown here is derived from an EMBL/GenBank/DDBJ whole genome shotgun (WGS) entry which is preliminary data.</text>
</comment>
<protein>
    <submittedName>
        <fullName evidence="1">Uncharacterized protein</fullName>
    </submittedName>
</protein>
<organism evidence="1 2">
    <name type="scientific">Dreissena polymorpha</name>
    <name type="common">Zebra mussel</name>
    <name type="synonym">Mytilus polymorpha</name>
    <dbReference type="NCBI Taxonomy" id="45954"/>
    <lineage>
        <taxon>Eukaryota</taxon>
        <taxon>Metazoa</taxon>
        <taxon>Spiralia</taxon>
        <taxon>Lophotrochozoa</taxon>
        <taxon>Mollusca</taxon>
        <taxon>Bivalvia</taxon>
        <taxon>Autobranchia</taxon>
        <taxon>Heteroconchia</taxon>
        <taxon>Euheterodonta</taxon>
        <taxon>Imparidentia</taxon>
        <taxon>Neoheterodontei</taxon>
        <taxon>Myida</taxon>
        <taxon>Dreissenoidea</taxon>
        <taxon>Dreissenidae</taxon>
        <taxon>Dreissena</taxon>
    </lineage>
</organism>
<evidence type="ECO:0000313" key="2">
    <source>
        <dbReference type="Proteomes" id="UP000828390"/>
    </source>
</evidence>
<dbReference type="Proteomes" id="UP000828390">
    <property type="component" value="Unassembled WGS sequence"/>
</dbReference>
<accession>A0A9D4CJA3</accession>
<dbReference type="EMBL" id="JAIWYP010000012">
    <property type="protein sequence ID" value="KAH3725669.1"/>
    <property type="molecule type" value="Genomic_DNA"/>
</dbReference>